<organism evidence="6 7">
    <name type="scientific">Desmophyllum pertusum</name>
    <dbReference type="NCBI Taxonomy" id="174260"/>
    <lineage>
        <taxon>Eukaryota</taxon>
        <taxon>Metazoa</taxon>
        <taxon>Cnidaria</taxon>
        <taxon>Anthozoa</taxon>
        <taxon>Hexacorallia</taxon>
        <taxon>Scleractinia</taxon>
        <taxon>Caryophylliina</taxon>
        <taxon>Caryophylliidae</taxon>
        <taxon>Desmophyllum</taxon>
    </lineage>
</organism>
<proteinExistence type="predicted"/>
<keyword evidence="2" id="KW-0547">Nucleotide-binding</keyword>
<reference evidence="6" key="1">
    <citation type="submission" date="2023-01" db="EMBL/GenBank/DDBJ databases">
        <title>Genome assembly of the deep-sea coral Lophelia pertusa.</title>
        <authorList>
            <person name="Herrera S."/>
            <person name="Cordes E."/>
        </authorList>
    </citation>
    <scope>NUCLEOTIDE SEQUENCE</scope>
    <source>
        <strain evidence="6">USNM1676648</strain>
        <tissue evidence="6">Polyp</tissue>
    </source>
</reference>
<dbReference type="GO" id="GO:0005524">
    <property type="term" value="F:ATP binding"/>
    <property type="evidence" value="ECO:0007669"/>
    <property type="project" value="UniProtKB-KW"/>
</dbReference>
<dbReference type="AlphaFoldDB" id="A0A9X0A3S6"/>
<protein>
    <recommendedName>
        <fullName evidence="5">Protein kinase domain-containing protein</fullName>
    </recommendedName>
</protein>
<dbReference type="PROSITE" id="PS50011">
    <property type="entry name" value="PROTEIN_KINASE_DOM"/>
    <property type="match status" value="1"/>
</dbReference>
<evidence type="ECO:0000256" key="3">
    <source>
        <dbReference type="ARBA" id="ARBA00022777"/>
    </source>
</evidence>
<dbReference type="OrthoDB" id="339325at2759"/>
<sequence length="156" mass="18115">MLDGSNQVESGVRAPVPQVGQELECYEQHVYSYEPFSFYIKGKLRGGYVTLKRYRWEVKKAIQREQFHHEVTVLSDLRHPNILLLMAVCNSPDDPSQQGLVLEPVERAFLGKLLHEEKTVFDEDTILGFSRDVACAMQFVHQRDIFTVIWGLIVWY</sequence>
<keyword evidence="3" id="KW-0418">Kinase</keyword>
<name>A0A9X0A3S6_9CNID</name>
<evidence type="ECO:0000256" key="1">
    <source>
        <dbReference type="ARBA" id="ARBA00022679"/>
    </source>
</evidence>
<gene>
    <name evidence="6" type="ORF">OS493_008171</name>
</gene>
<evidence type="ECO:0000259" key="5">
    <source>
        <dbReference type="PROSITE" id="PS50011"/>
    </source>
</evidence>
<keyword evidence="1" id="KW-0808">Transferase</keyword>
<dbReference type="InterPro" id="IPR051681">
    <property type="entry name" value="Ser/Thr_Kinases-Pseudokinases"/>
</dbReference>
<feature type="domain" description="Protein kinase" evidence="5">
    <location>
        <begin position="2"/>
        <end position="156"/>
    </location>
</feature>
<evidence type="ECO:0000313" key="7">
    <source>
        <dbReference type="Proteomes" id="UP001163046"/>
    </source>
</evidence>
<accession>A0A9X0A3S6</accession>
<comment type="caution">
    <text evidence="6">The sequence shown here is derived from an EMBL/GenBank/DDBJ whole genome shotgun (WGS) entry which is preliminary data.</text>
</comment>
<dbReference type="Proteomes" id="UP001163046">
    <property type="component" value="Unassembled WGS sequence"/>
</dbReference>
<dbReference type="PANTHER" id="PTHR44329">
    <property type="entry name" value="SERINE/THREONINE-PROTEIN KINASE TNNI3K-RELATED"/>
    <property type="match status" value="1"/>
</dbReference>
<dbReference type="SUPFAM" id="SSF56112">
    <property type="entry name" value="Protein kinase-like (PK-like)"/>
    <property type="match status" value="1"/>
</dbReference>
<dbReference type="EMBL" id="MU825399">
    <property type="protein sequence ID" value="KAJ7392931.1"/>
    <property type="molecule type" value="Genomic_DNA"/>
</dbReference>
<evidence type="ECO:0000313" key="6">
    <source>
        <dbReference type="EMBL" id="KAJ7392931.1"/>
    </source>
</evidence>
<dbReference type="Pfam" id="PF07714">
    <property type="entry name" value="PK_Tyr_Ser-Thr"/>
    <property type="match status" value="1"/>
</dbReference>
<keyword evidence="4" id="KW-0067">ATP-binding</keyword>
<dbReference type="InterPro" id="IPR011009">
    <property type="entry name" value="Kinase-like_dom_sf"/>
</dbReference>
<evidence type="ECO:0000256" key="4">
    <source>
        <dbReference type="ARBA" id="ARBA00022840"/>
    </source>
</evidence>
<dbReference type="PANTHER" id="PTHR44329:SF288">
    <property type="entry name" value="MITOGEN-ACTIVATED PROTEIN KINASE KINASE KINASE 20"/>
    <property type="match status" value="1"/>
</dbReference>
<dbReference type="InterPro" id="IPR001245">
    <property type="entry name" value="Ser-Thr/Tyr_kinase_cat_dom"/>
</dbReference>
<dbReference type="InterPro" id="IPR000719">
    <property type="entry name" value="Prot_kinase_dom"/>
</dbReference>
<dbReference type="GO" id="GO:0004674">
    <property type="term" value="F:protein serine/threonine kinase activity"/>
    <property type="evidence" value="ECO:0007669"/>
    <property type="project" value="TreeGrafter"/>
</dbReference>
<dbReference type="Gene3D" id="1.10.510.10">
    <property type="entry name" value="Transferase(Phosphotransferase) domain 1"/>
    <property type="match status" value="1"/>
</dbReference>
<keyword evidence="7" id="KW-1185">Reference proteome</keyword>
<evidence type="ECO:0000256" key="2">
    <source>
        <dbReference type="ARBA" id="ARBA00022741"/>
    </source>
</evidence>